<sequence length="419" mass="48470">MEPLRHSEVVRFQNGRTMIGKYLALGEHKLDATPGQALDLKALAKTLDERFPFLVGKENGAPGNMFSHESYLKYLKQYQLMLDDDNAAKKGWAFEVQAEKLADHDQTVAEISKSLKEMQEPGIKESFQKQSDQIITRISKATGGKIKNADLERYFSNIFKVGDSERLTNLEKLASAREVQLGKKLPTDPRVMALEHVFQNLPANLDLKEVIFRYAMIEGFENMMKDMHLLPELEKSLQAQAQTRIATVLKSSSPNSKGESLFKIAARGDQEWLENAFMKFYGITTSPKEVFYRLQKLPRLEEKINYAINRNFESLKFIKNDELELLRQTTSRESFNQQMRLIEMNINKPENPERVANLQALKNLRKESVKSYKFNIPFFQELKDKGIINEEWVVSAKGNLKLDWRCILISYQKQQKNKY</sequence>
<dbReference type="Proteomes" id="UP000008783">
    <property type="component" value="Unassembled WGS sequence"/>
</dbReference>
<dbReference type="KEGG" id="pgr:PGTG_14064"/>
<keyword evidence="2" id="KW-1185">Reference proteome</keyword>
<dbReference type="RefSeq" id="XP_003332905.2">
    <property type="nucleotide sequence ID" value="XM_003332857.2"/>
</dbReference>
<reference key="1">
    <citation type="submission" date="2007-01" db="EMBL/GenBank/DDBJ databases">
        <title>The Genome Sequence of Puccinia graminis f. sp. tritici Strain CRL 75-36-700-3.</title>
        <authorList>
            <consortium name="The Broad Institute Genome Sequencing Platform"/>
            <person name="Birren B."/>
            <person name="Lander E."/>
            <person name="Galagan J."/>
            <person name="Nusbaum C."/>
            <person name="Devon K."/>
            <person name="Cuomo C."/>
            <person name="Jaffe D."/>
            <person name="Butler J."/>
            <person name="Alvarez P."/>
            <person name="Gnerre S."/>
            <person name="Grabherr M."/>
            <person name="Mauceli E."/>
            <person name="Brockman W."/>
            <person name="Young S."/>
            <person name="LaButti K."/>
            <person name="Sykes S."/>
            <person name="DeCaprio D."/>
            <person name="Crawford M."/>
            <person name="Koehrsen M."/>
            <person name="Engels R."/>
            <person name="Montgomery P."/>
            <person name="Pearson M."/>
            <person name="Howarth C."/>
            <person name="Larson L."/>
            <person name="White J."/>
            <person name="Zeng Q."/>
            <person name="Kodira C."/>
            <person name="Yandava C."/>
            <person name="Alvarado L."/>
            <person name="O'Leary S."/>
            <person name="Szabo L."/>
            <person name="Dean R."/>
            <person name="Schein J."/>
        </authorList>
    </citation>
    <scope>NUCLEOTIDE SEQUENCE</scope>
    <source>
        <strain>CRL 75-36-700-3</strain>
    </source>
</reference>
<gene>
    <name evidence="1" type="ORF">PGTG_14064</name>
</gene>
<accession>E3KW11</accession>
<proteinExistence type="predicted"/>
<dbReference type="OrthoDB" id="10367226at2759"/>
<name>E3KW11_PUCGT</name>
<reference evidence="2" key="2">
    <citation type="journal article" date="2011" name="Proc. Natl. Acad. Sci. U.S.A.">
        <title>Obligate biotrophy features unraveled by the genomic analysis of rust fungi.</title>
        <authorList>
            <person name="Duplessis S."/>
            <person name="Cuomo C.A."/>
            <person name="Lin Y.-C."/>
            <person name="Aerts A."/>
            <person name="Tisserant E."/>
            <person name="Veneault-Fourrey C."/>
            <person name="Joly D.L."/>
            <person name="Hacquard S."/>
            <person name="Amselem J."/>
            <person name="Cantarel B.L."/>
            <person name="Chiu R."/>
            <person name="Coutinho P.M."/>
            <person name="Feau N."/>
            <person name="Field M."/>
            <person name="Frey P."/>
            <person name="Gelhaye E."/>
            <person name="Goldberg J."/>
            <person name="Grabherr M.G."/>
            <person name="Kodira C.D."/>
            <person name="Kohler A."/>
            <person name="Kuees U."/>
            <person name="Lindquist E.A."/>
            <person name="Lucas S.M."/>
            <person name="Mago R."/>
            <person name="Mauceli E."/>
            <person name="Morin E."/>
            <person name="Murat C."/>
            <person name="Pangilinan J.L."/>
            <person name="Park R."/>
            <person name="Pearson M."/>
            <person name="Quesneville H."/>
            <person name="Rouhier N."/>
            <person name="Sakthikumar S."/>
            <person name="Salamov A.A."/>
            <person name="Schmutz J."/>
            <person name="Selles B."/>
            <person name="Shapiro H."/>
            <person name="Tanguay P."/>
            <person name="Tuskan G.A."/>
            <person name="Henrissat B."/>
            <person name="Van de Peer Y."/>
            <person name="Rouze P."/>
            <person name="Ellis J.G."/>
            <person name="Dodds P.N."/>
            <person name="Schein J.E."/>
            <person name="Zhong S."/>
            <person name="Hamelin R.C."/>
            <person name="Grigoriev I.V."/>
            <person name="Szabo L.J."/>
            <person name="Martin F."/>
        </authorList>
    </citation>
    <scope>NUCLEOTIDE SEQUENCE [LARGE SCALE GENOMIC DNA]</scope>
    <source>
        <strain evidence="2">CRL 75-36-700-3 / race SCCL</strain>
    </source>
</reference>
<dbReference type="VEuPathDB" id="FungiDB:PGTG_14064"/>
<dbReference type="InParanoid" id="E3KW11"/>
<organism evidence="1 2">
    <name type="scientific">Puccinia graminis f. sp. tritici (strain CRL 75-36-700-3 / race SCCL)</name>
    <name type="common">Black stem rust fungus</name>
    <dbReference type="NCBI Taxonomy" id="418459"/>
    <lineage>
        <taxon>Eukaryota</taxon>
        <taxon>Fungi</taxon>
        <taxon>Dikarya</taxon>
        <taxon>Basidiomycota</taxon>
        <taxon>Pucciniomycotina</taxon>
        <taxon>Pucciniomycetes</taxon>
        <taxon>Pucciniales</taxon>
        <taxon>Pucciniaceae</taxon>
        <taxon>Puccinia</taxon>
    </lineage>
</organism>
<dbReference type="GeneID" id="10540789"/>
<evidence type="ECO:0000313" key="2">
    <source>
        <dbReference type="Proteomes" id="UP000008783"/>
    </source>
</evidence>
<dbReference type="EMBL" id="DS178314">
    <property type="protein sequence ID" value="EFP88486.2"/>
    <property type="molecule type" value="Genomic_DNA"/>
</dbReference>
<dbReference type="HOGENOM" id="CLU_655764_0_0_1"/>
<protein>
    <submittedName>
        <fullName evidence="1">Uncharacterized protein</fullName>
    </submittedName>
</protein>
<dbReference type="AlphaFoldDB" id="E3KW11"/>
<evidence type="ECO:0000313" key="1">
    <source>
        <dbReference type="EMBL" id="EFP88486.2"/>
    </source>
</evidence>